<proteinExistence type="predicted"/>
<dbReference type="InterPro" id="IPR013783">
    <property type="entry name" value="Ig-like_fold"/>
</dbReference>
<evidence type="ECO:0000313" key="10">
    <source>
        <dbReference type="EMBL" id="VDM61599.1"/>
    </source>
</evidence>
<comment type="subcellular location">
    <subcellularLocation>
        <location evidence="6">Cell projection</location>
        <location evidence="6">Pseudopodium</location>
    </subcellularLocation>
    <subcellularLocation>
        <location evidence="1">Cytoplasm</location>
        <location evidence="1">Cytoskeleton</location>
    </subcellularLocation>
</comment>
<name>A0A158PKF9_ANGCS</name>
<evidence type="ECO:0000256" key="6">
    <source>
        <dbReference type="ARBA" id="ARBA00037818"/>
    </source>
</evidence>
<dbReference type="InterPro" id="IPR008962">
    <property type="entry name" value="PapD-like_sf"/>
</dbReference>
<feature type="region of interest" description="Disordered" evidence="8">
    <location>
        <begin position="215"/>
        <end position="284"/>
    </location>
</feature>
<dbReference type="InterPro" id="IPR000535">
    <property type="entry name" value="MSP_dom"/>
</dbReference>
<evidence type="ECO:0000256" key="2">
    <source>
        <dbReference type="ARBA" id="ARBA00022490"/>
    </source>
</evidence>
<evidence type="ECO:0000256" key="4">
    <source>
        <dbReference type="ARBA" id="ARBA00023273"/>
    </source>
</evidence>
<keyword evidence="11" id="KW-1185">Reference proteome</keyword>
<dbReference type="PANTHER" id="PTHR22920:SF7">
    <property type="entry name" value="MSP DOMAIN-CONTAINING PROTEIN-RELATED"/>
    <property type="match status" value="1"/>
</dbReference>
<evidence type="ECO:0000256" key="8">
    <source>
        <dbReference type="SAM" id="MobiDB-lite"/>
    </source>
</evidence>
<dbReference type="Proteomes" id="UP000267027">
    <property type="component" value="Unassembled WGS sequence"/>
</dbReference>
<evidence type="ECO:0000256" key="1">
    <source>
        <dbReference type="ARBA" id="ARBA00004245"/>
    </source>
</evidence>
<keyword evidence="3 7" id="KW-0206">Cytoskeleton</keyword>
<protein>
    <recommendedName>
        <fullName evidence="7">Major sperm protein</fullName>
    </recommendedName>
</protein>
<dbReference type="AlphaFoldDB" id="A0A158PKF9"/>
<evidence type="ECO:0000313" key="12">
    <source>
        <dbReference type="WBParaSite" id="ACOC_0001001301-mRNA-1"/>
    </source>
</evidence>
<dbReference type="WBParaSite" id="ACOC_0001001301-mRNA-1">
    <property type="protein sequence ID" value="ACOC_0001001301-mRNA-1"/>
    <property type="gene ID" value="ACOC_0001001301"/>
</dbReference>
<dbReference type="InterPro" id="IPR051155">
    <property type="entry name" value="Nematode_MSP"/>
</dbReference>
<keyword evidence="4" id="KW-0966">Cell projection</keyword>
<dbReference type="EMBL" id="UYYA01004394">
    <property type="protein sequence ID" value="VDM61599.1"/>
    <property type="molecule type" value="Genomic_DNA"/>
</dbReference>
<evidence type="ECO:0000259" key="9">
    <source>
        <dbReference type="PROSITE" id="PS50202"/>
    </source>
</evidence>
<keyword evidence="2" id="KW-0963">Cytoplasm</keyword>
<dbReference type="Pfam" id="PF00635">
    <property type="entry name" value="Motile_Sperm"/>
    <property type="match status" value="1"/>
</dbReference>
<organism evidence="12">
    <name type="scientific">Angiostrongylus costaricensis</name>
    <name type="common">Nematode worm</name>
    <dbReference type="NCBI Taxonomy" id="334426"/>
    <lineage>
        <taxon>Eukaryota</taxon>
        <taxon>Metazoa</taxon>
        <taxon>Ecdysozoa</taxon>
        <taxon>Nematoda</taxon>
        <taxon>Chromadorea</taxon>
        <taxon>Rhabditida</taxon>
        <taxon>Rhabditina</taxon>
        <taxon>Rhabditomorpha</taxon>
        <taxon>Strongyloidea</taxon>
        <taxon>Metastrongylidae</taxon>
        <taxon>Angiostrongylus</taxon>
    </lineage>
</organism>
<feature type="compositionally biased region" description="Basic and acidic residues" evidence="8">
    <location>
        <begin position="221"/>
        <end position="268"/>
    </location>
</feature>
<dbReference type="OrthoDB" id="5808079at2759"/>
<dbReference type="GO" id="GO:0031143">
    <property type="term" value="C:pseudopodium"/>
    <property type="evidence" value="ECO:0007669"/>
    <property type="project" value="UniProtKB-SubCell"/>
</dbReference>
<feature type="domain" description="MSP" evidence="9">
    <location>
        <begin position="132"/>
        <end position="272"/>
    </location>
</feature>
<dbReference type="Gene3D" id="2.60.40.10">
    <property type="entry name" value="Immunoglobulins"/>
    <property type="match status" value="1"/>
</dbReference>
<dbReference type="SUPFAM" id="SSF49354">
    <property type="entry name" value="PapD-like"/>
    <property type="match status" value="1"/>
</dbReference>
<comment type="function">
    <text evidence="5 7">Central component in molecular interactions underlying sperm crawling. Forms an extensive filament system that extends from sperm villipoda, along the leading edge of the pseudopod.</text>
</comment>
<reference evidence="12" key="1">
    <citation type="submission" date="2016-04" db="UniProtKB">
        <authorList>
            <consortium name="WormBaseParasite"/>
        </authorList>
    </citation>
    <scope>IDENTIFICATION</scope>
</reference>
<evidence type="ECO:0000256" key="5">
    <source>
        <dbReference type="ARBA" id="ARBA00037744"/>
    </source>
</evidence>
<dbReference type="PANTHER" id="PTHR22920">
    <property type="entry name" value="MAJOR SPERM PROTEIN"/>
    <property type="match status" value="1"/>
</dbReference>
<evidence type="ECO:0000313" key="11">
    <source>
        <dbReference type="Proteomes" id="UP000267027"/>
    </source>
</evidence>
<dbReference type="PROSITE" id="PS50202">
    <property type="entry name" value="MSP"/>
    <property type="match status" value="1"/>
</dbReference>
<evidence type="ECO:0000256" key="3">
    <source>
        <dbReference type="ARBA" id="ARBA00023212"/>
    </source>
</evidence>
<dbReference type="GO" id="GO:0005856">
    <property type="term" value="C:cytoskeleton"/>
    <property type="evidence" value="ECO:0007669"/>
    <property type="project" value="UniProtKB-SubCell"/>
</dbReference>
<accession>A0A158PKF9</accession>
<evidence type="ECO:0000256" key="7">
    <source>
        <dbReference type="RuleBase" id="RU003425"/>
    </source>
</evidence>
<sequence>METCDSDALRSARRFSFGRTISYVPTRCFQGVENRLKHECGRLIDCCPTIAMCDLVMTESTSRKAIKEFQAEIVRRAKDCEKGLQVNSLPLPRGLLPVQPDFAKWAPSGYVSVHFNEVISDEIGKGHVFLGDINTQPNMKTVFNALYNGEYSHHIRISNAFGQRIRCTIKLTNMKHLGIDPTCGMLDPKDERKYEQKTANTCSNLGVSANSSVLEANTHQNKSESKKHETEKSVERYEEEQAPKNTNWHKETVQKKSTGDAVREEHDGLLTPRQGAADIGDTRKVARSESPLIVGSVEPAEPTASGSVRSLDIFPDENGHLRDAQIVTSAPVIILANDSGSEIKNMTNHWYSKVKMLSEAPNYIEPGANGVRTSAKECYPLEAKRLTKNRVENVRKDGMERLILSGISGTMGMSVDSGGITTEKDEFVSKPSDQKDLHNTWMKQGYKLEMQKKKNKLNGNSPNRGRNETSCDLYMRCRNQMHLAVDSCAWRFANGKILPTLAESAESLLYKVLFLQHFGL</sequence>
<reference evidence="10 11" key="2">
    <citation type="submission" date="2018-11" db="EMBL/GenBank/DDBJ databases">
        <authorList>
            <consortium name="Pathogen Informatics"/>
        </authorList>
    </citation>
    <scope>NUCLEOTIDE SEQUENCE [LARGE SCALE GENOMIC DNA]</scope>
    <source>
        <strain evidence="10 11">Costa Rica</strain>
    </source>
</reference>
<gene>
    <name evidence="10" type="ORF">ACOC_LOCUS10014</name>
</gene>